<evidence type="ECO:0000256" key="6">
    <source>
        <dbReference type="SAM" id="Phobius"/>
    </source>
</evidence>
<evidence type="ECO:0000256" key="4">
    <source>
        <dbReference type="ARBA" id="ARBA00022989"/>
    </source>
</evidence>
<feature type="transmembrane region" description="Helical" evidence="6">
    <location>
        <begin position="275"/>
        <end position="293"/>
    </location>
</feature>
<feature type="transmembrane region" description="Helical" evidence="6">
    <location>
        <begin position="32"/>
        <end position="54"/>
    </location>
</feature>
<dbReference type="Gene3D" id="1.10.3730.20">
    <property type="match status" value="1"/>
</dbReference>
<comment type="subcellular location">
    <subcellularLocation>
        <location evidence="1">Membrane</location>
        <topology evidence="1">Multi-pass membrane protein</topology>
    </subcellularLocation>
</comment>
<evidence type="ECO:0000256" key="5">
    <source>
        <dbReference type="ARBA" id="ARBA00023136"/>
    </source>
</evidence>
<dbReference type="InterPro" id="IPR000620">
    <property type="entry name" value="EamA_dom"/>
</dbReference>
<evidence type="ECO:0000256" key="3">
    <source>
        <dbReference type="ARBA" id="ARBA00022692"/>
    </source>
</evidence>
<feature type="transmembrane region" description="Helical" evidence="6">
    <location>
        <begin position="129"/>
        <end position="151"/>
    </location>
</feature>
<dbReference type="GO" id="GO:0016020">
    <property type="term" value="C:membrane"/>
    <property type="evidence" value="ECO:0007669"/>
    <property type="project" value="UniProtKB-SubCell"/>
</dbReference>
<reference evidence="8 9" key="1">
    <citation type="submission" date="2019-01" db="EMBL/GenBank/DDBJ databases">
        <title>Novel species of Cellulomonas.</title>
        <authorList>
            <person name="Liu Q."/>
            <person name="Xin Y.-H."/>
        </authorList>
    </citation>
    <scope>NUCLEOTIDE SEQUENCE [LARGE SCALE GENOMIC DNA]</scope>
    <source>
        <strain evidence="8 9">HLT2-17</strain>
    </source>
</reference>
<feature type="transmembrane region" description="Helical" evidence="6">
    <location>
        <begin position="101"/>
        <end position="122"/>
    </location>
</feature>
<evidence type="ECO:0000256" key="1">
    <source>
        <dbReference type="ARBA" id="ARBA00004141"/>
    </source>
</evidence>
<feature type="transmembrane region" description="Helical" evidence="6">
    <location>
        <begin position="221"/>
        <end position="242"/>
    </location>
</feature>
<dbReference type="OrthoDB" id="4828175at2"/>
<organism evidence="8 9">
    <name type="scientific">Pengzhenrongella frigida</name>
    <dbReference type="NCBI Taxonomy" id="1259133"/>
    <lineage>
        <taxon>Bacteria</taxon>
        <taxon>Bacillati</taxon>
        <taxon>Actinomycetota</taxon>
        <taxon>Actinomycetes</taxon>
        <taxon>Micrococcales</taxon>
        <taxon>Pengzhenrongella</taxon>
    </lineage>
</organism>
<sequence length="301" mass="29685">MRPRDFALVVVGAVLWGSGGIAGTFLAAGSDLSMIAVASYRLLVGGGVLAAGLLVAGRVRRTPWRPTVGRSRPVVIRILATGALAATYQATYFVAVSLASVSAATFVALGAAPVVVAVATAARARRRPATHVVVAMGLALAGLALLLGVPATGGPRFGLGLGLALVSAIAFAVMTLLNSRPLPGLEPLTLTAVSFSLGGAVLLPFAAVVGAGLVAPSGADGWLLIGFLGAVPTAAAYGAYFAGLRRVPATTAAVLALLEPLTAAVGAALLLGERLGPAGVAGAALLAAAIVALRPRGERVI</sequence>
<proteinExistence type="inferred from homology"/>
<dbReference type="SUPFAM" id="SSF103481">
    <property type="entry name" value="Multidrug resistance efflux transporter EmrE"/>
    <property type="match status" value="2"/>
</dbReference>
<comment type="caution">
    <text evidence="8">The sequence shown here is derived from an EMBL/GenBank/DDBJ whole genome shotgun (WGS) entry which is preliminary data.</text>
</comment>
<feature type="transmembrane region" description="Helical" evidence="6">
    <location>
        <begin position="157"/>
        <end position="177"/>
    </location>
</feature>
<feature type="domain" description="EamA" evidence="7">
    <location>
        <begin position="159"/>
        <end position="292"/>
    </location>
</feature>
<keyword evidence="4 6" id="KW-1133">Transmembrane helix</keyword>
<feature type="transmembrane region" description="Helical" evidence="6">
    <location>
        <begin position="189"/>
        <end position="215"/>
    </location>
</feature>
<accession>A0A4Q5MX24</accession>
<evidence type="ECO:0000313" key="9">
    <source>
        <dbReference type="Proteomes" id="UP000293764"/>
    </source>
</evidence>
<keyword evidence="5 6" id="KW-0472">Membrane</keyword>
<dbReference type="PANTHER" id="PTHR32322:SF2">
    <property type="entry name" value="EAMA DOMAIN-CONTAINING PROTEIN"/>
    <property type="match status" value="1"/>
</dbReference>
<gene>
    <name evidence="8" type="ORF">EUA98_15040</name>
</gene>
<comment type="similarity">
    <text evidence="2">Belongs to the EamA transporter family.</text>
</comment>
<name>A0A4Q5MX24_9MICO</name>
<dbReference type="InterPro" id="IPR050638">
    <property type="entry name" value="AA-Vitamin_Transporters"/>
</dbReference>
<dbReference type="PANTHER" id="PTHR32322">
    <property type="entry name" value="INNER MEMBRANE TRANSPORTER"/>
    <property type="match status" value="1"/>
</dbReference>
<dbReference type="Pfam" id="PF00892">
    <property type="entry name" value="EamA"/>
    <property type="match status" value="2"/>
</dbReference>
<dbReference type="Proteomes" id="UP000293764">
    <property type="component" value="Unassembled WGS sequence"/>
</dbReference>
<keyword evidence="3 6" id="KW-0812">Transmembrane</keyword>
<dbReference type="AlphaFoldDB" id="A0A4Q5MX24"/>
<evidence type="ECO:0000256" key="2">
    <source>
        <dbReference type="ARBA" id="ARBA00007362"/>
    </source>
</evidence>
<evidence type="ECO:0000259" key="7">
    <source>
        <dbReference type="Pfam" id="PF00892"/>
    </source>
</evidence>
<feature type="domain" description="EamA" evidence="7">
    <location>
        <begin position="8"/>
        <end position="147"/>
    </location>
</feature>
<feature type="transmembrane region" description="Helical" evidence="6">
    <location>
        <begin position="74"/>
        <end position="95"/>
    </location>
</feature>
<evidence type="ECO:0000313" key="8">
    <source>
        <dbReference type="EMBL" id="RYV50188.1"/>
    </source>
</evidence>
<feature type="transmembrane region" description="Helical" evidence="6">
    <location>
        <begin position="249"/>
        <end position="269"/>
    </location>
</feature>
<protein>
    <submittedName>
        <fullName evidence="8">DMT family transporter</fullName>
    </submittedName>
</protein>
<dbReference type="InterPro" id="IPR037185">
    <property type="entry name" value="EmrE-like"/>
</dbReference>
<keyword evidence="9" id="KW-1185">Reference proteome</keyword>
<dbReference type="EMBL" id="SDWW01000040">
    <property type="protein sequence ID" value="RYV50188.1"/>
    <property type="molecule type" value="Genomic_DNA"/>
</dbReference>